<dbReference type="Gene3D" id="6.10.140.1450">
    <property type="match status" value="1"/>
</dbReference>
<evidence type="ECO:0000256" key="4">
    <source>
        <dbReference type="ARBA" id="ARBA00023242"/>
    </source>
</evidence>
<evidence type="ECO:0000256" key="1">
    <source>
        <dbReference type="ARBA" id="ARBA00004123"/>
    </source>
</evidence>
<dbReference type="InterPro" id="IPR036388">
    <property type="entry name" value="WH-like_DNA-bd_sf"/>
</dbReference>
<dbReference type="InterPro" id="IPR055207">
    <property type="entry name" value="POLR3C_WHD"/>
</dbReference>
<dbReference type="InterPro" id="IPR039748">
    <property type="entry name" value="RPC3"/>
</dbReference>
<comment type="subcellular location">
    <subcellularLocation>
        <location evidence="1 5">Nucleus</location>
    </subcellularLocation>
</comment>
<keyword evidence="3 5" id="KW-0804">Transcription</keyword>
<protein>
    <recommendedName>
        <fullName evidence="5">DNA-directed RNA polymerase III subunit RPC3</fullName>
        <shortName evidence="5">RNA polymerase III subunit C3</shortName>
    </recommendedName>
</protein>
<comment type="function">
    <text evidence="5">DNA-dependent RNA polymerase catalyzes the transcription of DNA into RNA using the four ribonucleoside triphosphates as substrates. Specific core component of RNA polymerase III which synthesizes small RNAs, such as 5S rRNA and tRNAs.</text>
</comment>
<evidence type="ECO:0000259" key="6">
    <source>
        <dbReference type="Pfam" id="PF22536"/>
    </source>
</evidence>
<accession>A0A6G1S5H3</accession>
<sequence>MLVSVAHRELAYLLTKHYFNETVAKVIMNLFKYDQASMGLLRMIDPSLKVNDLKKALIILIKYQLVDYNRTIKSCDYIVPLERLFAFFRLPKFLHAVALADGEPTSRILRIVAERGTIGREALVNLSSKGYKETKQEITDIMNSLSARNYIAIMKENVYLRIERFDRDHRDDLITDAIMNFYNKEAKVRSICEAILTLSMDITGDDAPITAPIDLTSLHNALKREEFQNKANLELYLSKLTTEFNYKFFIASGNHPQRGPMFALNVGAVIDHLLKEHVCSVITTKFGPKCCRLFRILLQKGPLLLKQIEEIIMLPARDVREYSYMLNKENFIRNRQVPKTPDNAPGKSVFILSVEMDPIVYKIADLCCRSMVNLLTRYDFEIERNEPLLSRSRAVQDLLGVKEVTEEWNEYFNSHEMVELNAVNRNLDRLLLARNQVDETMFLCHIWLTMRKNMQKSMTEI</sequence>
<dbReference type="GO" id="GO:0003697">
    <property type="term" value="F:single-stranded DNA binding"/>
    <property type="evidence" value="ECO:0007669"/>
    <property type="project" value="UniProtKB-UniRule"/>
</dbReference>
<dbReference type="Gene3D" id="1.10.10.10">
    <property type="entry name" value="Winged helix-like DNA-binding domain superfamily/Winged helix DNA-binding domain"/>
    <property type="match status" value="3"/>
</dbReference>
<dbReference type="EMBL" id="GGYP01000646">
    <property type="protein sequence ID" value="MDE45417.1"/>
    <property type="molecule type" value="Transcribed_RNA"/>
</dbReference>
<evidence type="ECO:0000256" key="3">
    <source>
        <dbReference type="ARBA" id="ARBA00023163"/>
    </source>
</evidence>
<comment type="subunit">
    <text evidence="5">Component of the RNA polymerase III (Pol III) complex consisting of 17 subunits.</text>
</comment>
<name>A0A6G1S5H3_9ACAR</name>
<proteinExistence type="inferred from homology"/>
<dbReference type="AlphaFoldDB" id="A0A6G1S5H3"/>
<dbReference type="PANTHER" id="PTHR12949:SF0">
    <property type="entry name" value="DNA-DIRECTED RNA POLYMERASE III SUBUNIT RPC3"/>
    <property type="match status" value="1"/>
</dbReference>
<gene>
    <name evidence="7" type="primary">Polr3c</name>
    <name evidence="7" type="ORF">g.212</name>
</gene>
<keyword evidence="4 5" id="KW-0539">Nucleus</keyword>
<comment type="similarity">
    <text evidence="5">Belongs to the eukaryotic RPC3/POLR3C RNA polymerase subunit family.</text>
</comment>
<reference evidence="7" key="1">
    <citation type="submission" date="2018-10" db="EMBL/GenBank/DDBJ databases">
        <title>Transcriptome assembly of Aceria tosichella (Wheat curl mite) Type 2.</title>
        <authorList>
            <person name="Scully E.D."/>
            <person name="Geib S.M."/>
            <person name="Palmer N.A."/>
            <person name="Gupta A.K."/>
            <person name="Sarath G."/>
            <person name="Tatineni S."/>
        </authorList>
    </citation>
    <scope>NUCLEOTIDE SEQUENCE</scope>
    <source>
        <strain evidence="7">LincolnNE</strain>
    </source>
</reference>
<feature type="domain" description="DNA-directed RNA polymerase III subunit RPC3 winged-helix" evidence="6">
    <location>
        <begin position="280"/>
        <end position="354"/>
    </location>
</feature>
<evidence type="ECO:0000256" key="2">
    <source>
        <dbReference type="ARBA" id="ARBA00022478"/>
    </source>
</evidence>
<dbReference type="GO" id="GO:0005666">
    <property type="term" value="C:RNA polymerase III complex"/>
    <property type="evidence" value="ECO:0007669"/>
    <property type="project" value="UniProtKB-UniRule"/>
</dbReference>
<evidence type="ECO:0000313" key="7">
    <source>
        <dbReference type="EMBL" id="MDE45417.1"/>
    </source>
</evidence>
<evidence type="ECO:0000256" key="5">
    <source>
        <dbReference type="RuleBase" id="RU367076"/>
    </source>
</evidence>
<organism evidence="7">
    <name type="scientific">Aceria tosichella</name>
    <name type="common">wheat curl mite</name>
    <dbReference type="NCBI Taxonomy" id="561515"/>
    <lineage>
        <taxon>Eukaryota</taxon>
        <taxon>Metazoa</taxon>
        <taxon>Ecdysozoa</taxon>
        <taxon>Arthropoda</taxon>
        <taxon>Chelicerata</taxon>
        <taxon>Arachnida</taxon>
        <taxon>Acari</taxon>
        <taxon>Acariformes</taxon>
        <taxon>Trombidiformes</taxon>
        <taxon>Prostigmata</taxon>
        <taxon>Eupodina</taxon>
        <taxon>Eriophyoidea</taxon>
        <taxon>Eriophyidae</taxon>
        <taxon>Eriophyinae</taxon>
        <taxon>Aceriini</taxon>
        <taxon>Aceria</taxon>
    </lineage>
</organism>
<dbReference type="PANTHER" id="PTHR12949">
    <property type="entry name" value="RNA POLYMERASE III DNA DIRECTED -RELATED"/>
    <property type="match status" value="1"/>
</dbReference>
<dbReference type="Pfam" id="PF22536">
    <property type="entry name" value="WHD_POLR3C"/>
    <property type="match status" value="1"/>
</dbReference>
<keyword evidence="2 5" id="KW-0240">DNA-directed RNA polymerase</keyword>